<evidence type="ECO:0000313" key="2">
    <source>
        <dbReference type="Proteomes" id="UP000182063"/>
    </source>
</evidence>
<dbReference type="EMBL" id="CP018221">
    <property type="protein sequence ID" value="API58470.1"/>
    <property type="molecule type" value="Genomic_DNA"/>
</dbReference>
<keyword evidence="2" id="KW-1185">Reference proteome</keyword>
<proteinExistence type="predicted"/>
<gene>
    <name evidence="1" type="ORF">BSL82_03435</name>
</gene>
<dbReference type="STRING" id="1921510.BSL82_03435"/>
<dbReference type="KEGG" id="sphj:BSL82_03435"/>
<reference evidence="2" key="1">
    <citation type="submission" date="2016-11" db="EMBL/GenBank/DDBJ databases">
        <title>Complete Genome Sequence of alachlor-degrading Sphingomonas sp. strain JJ-A5.</title>
        <authorList>
            <person name="Lee H."/>
            <person name="Ka J.-O."/>
        </authorList>
    </citation>
    <scope>NUCLEOTIDE SEQUENCE [LARGE SCALE GENOMIC DNA]</scope>
    <source>
        <strain evidence="2">JJ-A5</strain>
    </source>
</reference>
<dbReference type="AlphaFoldDB" id="A0A1L3ZS84"/>
<evidence type="ECO:0000313" key="1">
    <source>
        <dbReference type="EMBL" id="API58470.1"/>
    </source>
</evidence>
<accession>A0A1L3ZS84</accession>
<name>A0A1L3ZS84_9SPHN</name>
<sequence>MFAIPPVSTGGYYTMVVPNNDFSEVASYSGATESDVSPTGIVGVSSTEPFTDTFLGAVAYLNRSTHIPYYKTPSDTIFKPLTDSDWDSGWRCGSLRSYKDFLVALNVTKGATSYPTMVKWSDITGYGAPPASWDETSTTNSAGENILNEMRDQLIDGLTLRDSFILYGATESWAMDYIGGSLIFRFRKLFDNAGIINQNCVVQIDGVHYVFDRNDIYMHDGATKKSIVHGANKDFIFEGLRSDLTKYAFVTHNPVLNEIYFCYASDDAQVGFSNPSGGCNRAYVYNYRRGIGSFVDLANVTGSCLGSLETGDTWTSIDDVSWEDMGGTWSGAEDDKGLLTLFTGPLDTTQGLTKNRLYGFDLITGGRLVAPIETEALKDAYIERVGIDLDEVGANLTLYKALHAIYPQHSVSELPSGTSFGFGGSSIVGQEPNWSDYTTYTPTTDNKIDVRETGRYLAYRMLHTGSTDFALSGFDIKVTLRGRRG</sequence>
<dbReference type="Proteomes" id="UP000182063">
    <property type="component" value="Chromosome"/>
</dbReference>
<protein>
    <submittedName>
        <fullName evidence="1">Uncharacterized protein</fullName>
    </submittedName>
</protein>
<organism evidence="1 2">
    <name type="scientific">Tardibacter chloracetimidivorans</name>
    <dbReference type="NCBI Taxonomy" id="1921510"/>
    <lineage>
        <taxon>Bacteria</taxon>
        <taxon>Pseudomonadati</taxon>
        <taxon>Pseudomonadota</taxon>
        <taxon>Alphaproteobacteria</taxon>
        <taxon>Sphingomonadales</taxon>
        <taxon>Sphingomonadaceae</taxon>
        <taxon>Tardibacter</taxon>
    </lineage>
</organism>